<evidence type="ECO:0000259" key="1">
    <source>
        <dbReference type="Pfam" id="PF00078"/>
    </source>
</evidence>
<dbReference type="Proteomes" id="UP001189429">
    <property type="component" value="Unassembled WGS sequence"/>
</dbReference>
<sequence length="164" mass="18379">MLRNVLDVDFAAQKISISSRRGAIVLFGFKVAFPSLSHDYMWEVVVAIGLRACYVDALRLFYTGNKHWIRIGRCIFESVDVRSGVRQGCPLSPLQFVLCADIVFRRIFLHSGAGELVRAFADDTAVVVSDYTISFPCIGRAFLEYASISGLQLNVELLRRKDPT</sequence>
<feature type="domain" description="Reverse transcriptase" evidence="1">
    <location>
        <begin position="24"/>
        <end position="155"/>
    </location>
</feature>
<reference evidence="2" key="1">
    <citation type="submission" date="2023-10" db="EMBL/GenBank/DDBJ databases">
        <authorList>
            <person name="Chen Y."/>
            <person name="Shah S."/>
            <person name="Dougan E. K."/>
            <person name="Thang M."/>
            <person name="Chan C."/>
        </authorList>
    </citation>
    <scope>NUCLEOTIDE SEQUENCE [LARGE SCALE GENOMIC DNA]</scope>
</reference>
<dbReference type="PANTHER" id="PTHR19446">
    <property type="entry name" value="REVERSE TRANSCRIPTASES"/>
    <property type="match status" value="1"/>
</dbReference>
<organism evidence="2 3">
    <name type="scientific">Prorocentrum cordatum</name>
    <dbReference type="NCBI Taxonomy" id="2364126"/>
    <lineage>
        <taxon>Eukaryota</taxon>
        <taxon>Sar</taxon>
        <taxon>Alveolata</taxon>
        <taxon>Dinophyceae</taxon>
        <taxon>Prorocentrales</taxon>
        <taxon>Prorocentraceae</taxon>
        <taxon>Prorocentrum</taxon>
    </lineage>
</organism>
<dbReference type="InterPro" id="IPR000477">
    <property type="entry name" value="RT_dom"/>
</dbReference>
<comment type="caution">
    <text evidence="2">The sequence shown here is derived from an EMBL/GenBank/DDBJ whole genome shotgun (WGS) entry which is preliminary data.</text>
</comment>
<proteinExistence type="predicted"/>
<keyword evidence="3" id="KW-1185">Reference proteome</keyword>
<protein>
    <recommendedName>
        <fullName evidence="1">Reverse transcriptase domain-containing protein</fullName>
    </recommendedName>
</protein>
<gene>
    <name evidence="2" type="ORF">PCOR1329_LOCUS74674</name>
</gene>
<accession>A0ABN9X9K3</accession>
<evidence type="ECO:0000313" key="3">
    <source>
        <dbReference type="Proteomes" id="UP001189429"/>
    </source>
</evidence>
<dbReference type="EMBL" id="CAUYUJ010020142">
    <property type="protein sequence ID" value="CAK0896103.1"/>
    <property type="molecule type" value="Genomic_DNA"/>
</dbReference>
<evidence type="ECO:0000313" key="2">
    <source>
        <dbReference type="EMBL" id="CAK0896103.1"/>
    </source>
</evidence>
<name>A0ABN9X9K3_9DINO</name>
<dbReference type="Pfam" id="PF00078">
    <property type="entry name" value="RVT_1"/>
    <property type="match status" value="1"/>
</dbReference>